<feature type="domain" description="SANT" evidence="8">
    <location>
        <begin position="606"/>
        <end position="657"/>
    </location>
</feature>
<dbReference type="PROSITE" id="PS52032">
    <property type="entry name" value="MARR_BRCT_CHROMO"/>
    <property type="match status" value="1"/>
</dbReference>
<evidence type="ECO:0000313" key="11">
    <source>
        <dbReference type="EMBL" id="PRW57272.1"/>
    </source>
</evidence>
<organism evidence="11 12">
    <name type="scientific">Chlorella sorokiniana</name>
    <name type="common">Freshwater green alga</name>
    <dbReference type="NCBI Taxonomy" id="3076"/>
    <lineage>
        <taxon>Eukaryota</taxon>
        <taxon>Viridiplantae</taxon>
        <taxon>Chlorophyta</taxon>
        <taxon>core chlorophytes</taxon>
        <taxon>Trebouxiophyceae</taxon>
        <taxon>Chlorellales</taxon>
        <taxon>Chlorellaceae</taxon>
        <taxon>Chlorella clade</taxon>
        <taxon>Chlorella</taxon>
    </lineage>
</organism>
<evidence type="ECO:0000259" key="10">
    <source>
        <dbReference type="PROSITE" id="PS52032"/>
    </source>
</evidence>
<evidence type="ECO:0000256" key="1">
    <source>
        <dbReference type="ARBA" id="ARBA00023015"/>
    </source>
</evidence>
<keyword evidence="12" id="KW-1185">Reference proteome</keyword>
<feature type="region of interest" description="Disordered" evidence="5">
    <location>
        <begin position="263"/>
        <end position="294"/>
    </location>
</feature>
<evidence type="ECO:0000256" key="4">
    <source>
        <dbReference type="ARBA" id="ARBA00023242"/>
    </source>
</evidence>
<dbReference type="Pfam" id="PF16495">
    <property type="entry name" value="SWIRM-assoc_1"/>
    <property type="match status" value="1"/>
</dbReference>
<dbReference type="InterPro" id="IPR001005">
    <property type="entry name" value="SANT/Myb"/>
</dbReference>
<dbReference type="InterPro" id="IPR032450">
    <property type="entry name" value="SMARCC_N"/>
</dbReference>
<dbReference type="GO" id="GO:0003677">
    <property type="term" value="F:DNA binding"/>
    <property type="evidence" value="ECO:0007669"/>
    <property type="project" value="UniProtKB-KW"/>
</dbReference>
<feature type="domain" description="Chromo" evidence="10">
    <location>
        <begin position="5"/>
        <end position="276"/>
    </location>
</feature>
<dbReference type="InterPro" id="IPR036388">
    <property type="entry name" value="WH-like_DNA-bd_sf"/>
</dbReference>
<dbReference type="InterPro" id="IPR007526">
    <property type="entry name" value="SWIRM"/>
</dbReference>
<sequence length="893" mass="96043">MANRLVLAVGQRNGHAKPELSAEPYVSALEGMVQRLAERGHKYDKRSLAQLIGGLAQFMEDALGVNALYKPFTRLPARLLYDTSVDGPLAIIAAACSEHVKTRNLKRIEWLAPQMRKENMELFGRIRAELLRSGYVRTPVVYVHPANGPAVPKLQEAVRSLKGDLAQSESGATHVVHPMAEGVSLDDSQRYARLLEVQGSQAKVHWWYLPDSYDEWVPAAATPGAAEALRRPPRGPWHVYARWLSDSEKYNEWMNPVDYETADAAADEGKRRREGEEEEPARKPKAARQAGPLPEILAGAGEPVAEGVTRQKVLQPHRKAMEPASLVDISQGQRAEDVLMPSAAVQVAPELAEAVAARQAQWAQQGAAPAAAGQQDGEGAQGEPYLVPACAAWFRWDAIADVEEAHFRDFLSADPANPERYREYRNAIINKYREDESRVLSFTEARRALVGDVNLLRRVWKFLDSWQLINFMARRRAAPGGTESLGPRGSGGLPMSGAEALFGPTRRASVEAGATAALTGNMGASGGSVRVRSNVFGSWARQSALATKADFFCRGADCGALCTELRHHCLKRPDLDLCPKCFKEGKFPSGMSSKDFIRLEAADAVPDESGWTDQETLLLLEGIEKYGESWQQVAEHVGGRSAMQCVARFLQLPTEEALAADVTPGPTSHGLVAIPPPGQPGGLAVAAEVLQDVLPFGEAPNPVIAQVSFLATMVGPKLAAAAAQRALEVLAEEDAAAAAEVAQELAAAQAGGGDVPMPDAGKNGQQPDGPISAGRTRLAAATGLAAAAVQAKLLADQEEREVQRAVLAAIEQQFKKVHTKLQYLEEMDAVLSAERLSLETMRGQFIDQYQKEAHQNMAAGLGPPPGRPMPPALEQQQQPAAPQQGGGAPGGTA</sequence>
<feature type="compositionally biased region" description="Gly residues" evidence="5">
    <location>
        <begin position="884"/>
        <end position="893"/>
    </location>
</feature>
<dbReference type="FunFam" id="1.10.10.60:FF:000014">
    <property type="entry name" value="SWI/SNF complex subunit SMARCC2 isoform C"/>
    <property type="match status" value="1"/>
</dbReference>
<keyword evidence="1" id="KW-0805">Transcription regulation</keyword>
<evidence type="ECO:0000256" key="3">
    <source>
        <dbReference type="ARBA" id="ARBA00023163"/>
    </source>
</evidence>
<evidence type="ECO:0000256" key="5">
    <source>
        <dbReference type="SAM" id="MobiDB-lite"/>
    </source>
</evidence>
<evidence type="ECO:0000259" key="9">
    <source>
        <dbReference type="PROSITE" id="PS51294"/>
    </source>
</evidence>
<keyword evidence="2" id="KW-0238">DNA-binding</keyword>
<dbReference type="InterPro" id="IPR009057">
    <property type="entry name" value="Homeodomain-like_sf"/>
</dbReference>
<dbReference type="InterPro" id="IPR036420">
    <property type="entry name" value="BRCT_dom_sf"/>
</dbReference>
<evidence type="ECO:0000259" key="8">
    <source>
        <dbReference type="PROSITE" id="PS51293"/>
    </source>
</evidence>
<dbReference type="PROSITE" id="PS50090">
    <property type="entry name" value="MYB_LIKE"/>
    <property type="match status" value="1"/>
</dbReference>
<dbReference type="STRING" id="3076.A0A2P6TT78"/>
<feature type="region of interest" description="Disordered" evidence="5">
    <location>
        <begin position="749"/>
        <end position="773"/>
    </location>
</feature>
<accession>A0A2P6TT78</accession>
<dbReference type="InterPro" id="IPR032451">
    <property type="entry name" value="SMARCC_C"/>
</dbReference>
<proteinExistence type="predicted"/>
<keyword evidence="3" id="KW-0804">Transcription</keyword>
<gene>
    <name evidence="11" type="ORF">C2E21_3995</name>
</gene>
<dbReference type="SUPFAM" id="SSF52113">
    <property type="entry name" value="BRCT domain"/>
    <property type="match status" value="1"/>
</dbReference>
<dbReference type="Proteomes" id="UP000239899">
    <property type="component" value="Unassembled WGS sequence"/>
</dbReference>
<dbReference type="EMBL" id="LHPG02000007">
    <property type="protein sequence ID" value="PRW57272.1"/>
    <property type="molecule type" value="Genomic_DNA"/>
</dbReference>
<dbReference type="CDD" id="cd00167">
    <property type="entry name" value="SANT"/>
    <property type="match status" value="1"/>
</dbReference>
<dbReference type="Pfam" id="PF00249">
    <property type="entry name" value="Myb_DNA-binding"/>
    <property type="match status" value="1"/>
</dbReference>
<dbReference type="PROSITE" id="PS50934">
    <property type="entry name" value="SWIRM"/>
    <property type="match status" value="1"/>
</dbReference>
<protein>
    <submittedName>
        <fullName evidence="11">SWI SNF complex</fullName>
    </submittedName>
</protein>
<reference evidence="11 12" key="1">
    <citation type="journal article" date="2018" name="Plant J.">
        <title>Genome sequences of Chlorella sorokiniana UTEX 1602 and Micractinium conductrix SAG 241.80: implications to maltose excretion by a green alga.</title>
        <authorList>
            <person name="Arriola M.B."/>
            <person name="Velmurugan N."/>
            <person name="Zhang Y."/>
            <person name="Plunkett M.H."/>
            <person name="Hondzo H."/>
            <person name="Barney B.M."/>
        </authorList>
    </citation>
    <scope>NUCLEOTIDE SEQUENCE [LARGE SCALE GENOMIC DNA]</scope>
    <source>
        <strain evidence="12">UTEX 1602</strain>
    </source>
</reference>
<dbReference type="OrthoDB" id="118550at2759"/>
<dbReference type="AlphaFoldDB" id="A0A2P6TT78"/>
<name>A0A2P6TT78_CHLSO</name>
<dbReference type="InterPro" id="IPR017884">
    <property type="entry name" value="SANT_dom"/>
</dbReference>
<dbReference type="InterPro" id="IPR049898">
    <property type="entry name" value="MARR_BRCT_CHROMO"/>
</dbReference>
<evidence type="ECO:0000259" key="7">
    <source>
        <dbReference type="PROSITE" id="PS50934"/>
    </source>
</evidence>
<dbReference type="SMART" id="SM00717">
    <property type="entry name" value="SANT"/>
    <property type="match status" value="1"/>
</dbReference>
<feature type="domain" description="Myb-like" evidence="6">
    <location>
        <begin position="611"/>
        <end position="653"/>
    </location>
</feature>
<dbReference type="Pfam" id="PF04433">
    <property type="entry name" value="SWIRM"/>
    <property type="match status" value="1"/>
</dbReference>
<dbReference type="SUPFAM" id="SSF46689">
    <property type="entry name" value="Homeodomain-like"/>
    <property type="match status" value="2"/>
</dbReference>
<dbReference type="PROSITE" id="PS51294">
    <property type="entry name" value="HTH_MYB"/>
    <property type="match status" value="1"/>
</dbReference>
<dbReference type="Gene3D" id="1.10.10.10">
    <property type="entry name" value="Winged helix-like DNA-binding domain superfamily/Winged helix DNA-binding domain"/>
    <property type="match status" value="1"/>
</dbReference>
<dbReference type="GO" id="GO:0005634">
    <property type="term" value="C:nucleus"/>
    <property type="evidence" value="ECO:0007669"/>
    <property type="project" value="UniProtKB-ARBA"/>
</dbReference>
<evidence type="ECO:0000313" key="12">
    <source>
        <dbReference type="Proteomes" id="UP000239899"/>
    </source>
</evidence>
<feature type="compositionally biased region" description="Low complexity" evidence="5">
    <location>
        <begin position="872"/>
        <end position="883"/>
    </location>
</feature>
<feature type="domain" description="SWIRM" evidence="7">
    <location>
        <begin position="385"/>
        <end position="480"/>
    </location>
</feature>
<feature type="region of interest" description="Disordered" evidence="5">
    <location>
        <begin position="855"/>
        <end position="893"/>
    </location>
</feature>
<evidence type="ECO:0000259" key="6">
    <source>
        <dbReference type="PROSITE" id="PS50090"/>
    </source>
</evidence>
<dbReference type="InterPro" id="IPR017930">
    <property type="entry name" value="Myb_dom"/>
</dbReference>
<dbReference type="PANTHER" id="PTHR12802">
    <property type="entry name" value="SWI/SNF COMPLEX-RELATED"/>
    <property type="match status" value="1"/>
</dbReference>
<comment type="caution">
    <text evidence="11">The sequence shown here is derived from an EMBL/GenBank/DDBJ whole genome shotgun (WGS) entry which is preliminary data.</text>
</comment>
<dbReference type="SUPFAM" id="SSF57850">
    <property type="entry name" value="RING/U-box"/>
    <property type="match status" value="1"/>
</dbReference>
<dbReference type="PANTHER" id="PTHR12802:SF41">
    <property type="entry name" value="BRAHMA ASSOCIATED PROTEIN 155 KDA"/>
    <property type="match status" value="1"/>
</dbReference>
<feature type="compositionally biased region" description="Pro residues" evidence="5">
    <location>
        <begin position="862"/>
        <end position="871"/>
    </location>
</feature>
<dbReference type="PROSITE" id="PS51293">
    <property type="entry name" value="SANT"/>
    <property type="match status" value="1"/>
</dbReference>
<evidence type="ECO:0000256" key="2">
    <source>
        <dbReference type="ARBA" id="ARBA00023125"/>
    </source>
</evidence>
<dbReference type="Pfam" id="PF16496">
    <property type="entry name" value="SWIRM-assoc_2"/>
    <property type="match status" value="1"/>
</dbReference>
<keyword evidence="4" id="KW-0539">Nucleus</keyword>
<dbReference type="Gene3D" id="1.10.10.60">
    <property type="entry name" value="Homeodomain-like"/>
    <property type="match status" value="1"/>
</dbReference>
<feature type="domain" description="HTH myb-type" evidence="9">
    <location>
        <begin position="611"/>
        <end position="645"/>
    </location>
</feature>